<evidence type="ECO:0000256" key="2">
    <source>
        <dbReference type="PIRSR" id="PIRSR011396-2"/>
    </source>
</evidence>
<dbReference type="SUPFAM" id="SSF51905">
    <property type="entry name" value="FAD/NAD(P)-binding domain"/>
    <property type="match status" value="1"/>
</dbReference>
<feature type="binding site" evidence="2">
    <location>
        <position position="347"/>
    </location>
    <ligand>
        <name>FAD</name>
        <dbReference type="ChEBI" id="CHEBI:57692"/>
    </ligand>
</feature>
<feature type="binding site" evidence="2">
    <location>
        <begin position="20"/>
        <end position="23"/>
    </location>
    <ligand>
        <name>FAD</name>
        <dbReference type="ChEBI" id="CHEBI:57692"/>
    </ligand>
</feature>
<dbReference type="AlphaFoldDB" id="A0A059FS99"/>
<dbReference type="PANTHER" id="PTHR43747">
    <property type="entry name" value="FAD-BINDING PROTEIN"/>
    <property type="match status" value="1"/>
</dbReference>
<evidence type="ECO:0000256" key="1">
    <source>
        <dbReference type="PIRSR" id="PIRSR011396-1"/>
    </source>
</evidence>
<dbReference type="GO" id="GO:0000166">
    <property type="term" value="F:nucleotide binding"/>
    <property type="evidence" value="ECO:0007669"/>
    <property type="project" value="UniProtKB-KW"/>
</dbReference>
<accession>A0A059FS99</accession>
<feature type="active site" evidence="1">
    <location>
        <position position="85"/>
    </location>
</feature>
<dbReference type="InterPro" id="IPR036188">
    <property type="entry name" value="FAD/NAD-bd_sf"/>
</dbReference>
<dbReference type="Proteomes" id="UP000025171">
    <property type="component" value="Unassembled WGS sequence"/>
</dbReference>
<dbReference type="PIRSF" id="PIRSF011396">
    <property type="entry name" value="Trp_halogenase"/>
    <property type="match status" value="1"/>
</dbReference>
<dbReference type="InterPro" id="IPR006905">
    <property type="entry name" value="Flavin_halogenase"/>
</dbReference>
<dbReference type="PATRIC" id="fig|1280950.3.peg.1177"/>
<reference evidence="3 4" key="1">
    <citation type="journal article" date="2014" name="Antonie Van Leeuwenhoek">
        <title>Hyphomonas beringensis sp. nov. and Hyphomonas chukchiensis sp. nov., isolated from surface seawater of the Bering Sea and Chukchi Sea.</title>
        <authorList>
            <person name="Li C."/>
            <person name="Lai Q."/>
            <person name="Li G."/>
            <person name="Dong C."/>
            <person name="Wang J."/>
            <person name="Liao Y."/>
            <person name="Shao Z."/>
        </authorList>
    </citation>
    <scope>NUCLEOTIDE SEQUENCE [LARGE SCALE GENOMIC DNA]</scope>
    <source>
        <strain evidence="3 4">MHS-2</strain>
    </source>
</reference>
<dbReference type="Gene3D" id="3.50.50.60">
    <property type="entry name" value="FAD/NAD(P)-binding domain"/>
    <property type="match status" value="1"/>
</dbReference>
<keyword evidence="2" id="KW-0285">Flavoprotein</keyword>
<dbReference type="EMBL" id="ARYK01000002">
    <property type="protein sequence ID" value="KCZ93353.1"/>
    <property type="molecule type" value="Genomic_DNA"/>
</dbReference>
<name>A0A059FS99_9PROT</name>
<dbReference type="PANTHER" id="PTHR43747:SF4">
    <property type="entry name" value="FLAVIN-DEPENDENT TRYPTOPHAN HALOGENASE"/>
    <property type="match status" value="1"/>
</dbReference>
<feature type="binding site" evidence="2">
    <location>
        <position position="85"/>
    </location>
    <ligand>
        <name>7-chloro-L-tryptophan</name>
        <dbReference type="ChEBI" id="CHEBI:58713"/>
    </ligand>
</feature>
<sequence>MEKEPAVNDQVVKKVVIAGGGTAGWIVAAALSRQLGPLIDITLVESDDIGTVGVGESTIPTHRTFHHLLGIDEREFMRATQATFKLGISFEGWGEIGDHYFHSFGMVGKSTWMADFHHIWLQAREMGLAGELGDYCLELKAAQAGKFATSEKSQINFAYHLDAGVYAGFLRKLAEAYGTKRIEGLIETVEQDGETGNITTLVLRSGERIDGDLFIDCTGFRAMLIGKTLNTGFEDWTQWLPTDRALAVQTESTGPALPYTRAIAHDAGWRWRIPLQHRVGNGLVYCGENLSDDEARARLLAELDSEPLTEPRLIRYRTGRRDNIWVKNCVSIGLSSGFVEPLESTSIHLIQIHAMRLVQMFPFHGISEALSRRYNHLARIELEQIRDFIVLHYKLTERTDSVFWRDRAAMPIPDSLRNRIELFRDTGLIHQEKSELFQVDSWLQVMMGQRLQPQGRHHLGRLMSTEQMQIALNGLRANVARGVDRMPLHQDFLNSYLGEPVGA</sequence>
<evidence type="ECO:0000313" key="3">
    <source>
        <dbReference type="EMBL" id="KCZ93353.1"/>
    </source>
</evidence>
<feature type="binding site" evidence="2">
    <location>
        <position position="334"/>
    </location>
    <ligand>
        <name>FAD</name>
        <dbReference type="ChEBI" id="CHEBI:57692"/>
    </ligand>
</feature>
<organism evidence="3 4">
    <name type="scientific">Hyphomonas johnsonii MHS-2</name>
    <dbReference type="NCBI Taxonomy" id="1280950"/>
    <lineage>
        <taxon>Bacteria</taxon>
        <taxon>Pseudomonadati</taxon>
        <taxon>Pseudomonadota</taxon>
        <taxon>Alphaproteobacteria</taxon>
        <taxon>Hyphomonadales</taxon>
        <taxon>Hyphomonadaceae</taxon>
        <taxon>Hyphomonas</taxon>
    </lineage>
</organism>
<comment type="caution">
    <text evidence="3">The sequence shown here is derived from an EMBL/GenBank/DDBJ whole genome shotgun (WGS) entry which is preliminary data.</text>
</comment>
<dbReference type="InterPro" id="IPR050816">
    <property type="entry name" value="Flavin-dep_Halogenase_NPB"/>
</dbReference>
<keyword evidence="2" id="KW-0547">Nucleotide-binding</keyword>
<dbReference type="STRING" id="1280950.HJO_05840"/>
<gene>
    <name evidence="3" type="ORF">HJO_05840</name>
</gene>
<dbReference type="Pfam" id="PF04820">
    <property type="entry name" value="Trp_halogenase"/>
    <property type="match status" value="1"/>
</dbReference>
<dbReference type="GO" id="GO:0004497">
    <property type="term" value="F:monooxygenase activity"/>
    <property type="evidence" value="ECO:0007669"/>
    <property type="project" value="InterPro"/>
</dbReference>
<proteinExistence type="predicted"/>
<feature type="binding site" evidence="2">
    <location>
        <position position="343"/>
    </location>
    <ligand>
        <name>L-tryptophan</name>
        <dbReference type="ChEBI" id="CHEBI:57912"/>
    </ligand>
</feature>
<keyword evidence="2" id="KW-0274">FAD</keyword>
<dbReference type="eggNOG" id="COG1232">
    <property type="taxonomic scope" value="Bacteria"/>
</dbReference>
<keyword evidence="4" id="KW-1185">Reference proteome</keyword>
<evidence type="ECO:0000313" key="4">
    <source>
        <dbReference type="Proteomes" id="UP000025171"/>
    </source>
</evidence>
<dbReference type="InterPro" id="IPR033856">
    <property type="entry name" value="Trp_halogen"/>
</dbReference>
<protein>
    <submittedName>
        <fullName evidence="3">Tryptophan halogenase</fullName>
    </submittedName>
</protein>